<gene>
    <name evidence="1" type="ORF">PLA107_031020</name>
</gene>
<proteinExistence type="predicted"/>
<evidence type="ECO:0000313" key="2">
    <source>
        <dbReference type="Proteomes" id="UP000006426"/>
    </source>
</evidence>
<dbReference type="GeneID" id="39474605"/>
<keyword evidence="1" id="KW-0614">Plasmid</keyword>
<organism evidence="1 2">
    <name type="scientific">Pseudomonas amygdali pv. lachrymans str. M301315</name>
    <dbReference type="NCBI Taxonomy" id="629260"/>
    <lineage>
        <taxon>Bacteria</taxon>
        <taxon>Pseudomonadati</taxon>
        <taxon>Pseudomonadota</taxon>
        <taxon>Gammaproteobacteria</taxon>
        <taxon>Pseudomonadales</taxon>
        <taxon>Pseudomonadaceae</taxon>
        <taxon>Pseudomonas</taxon>
        <taxon>Pseudomonas amygdali</taxon>
    </lineage>
</organism>
<dbReference type="AlphaFoldDB" id="A0AAD0M4G9"/>
<reference evidence="1 2" key="1">
    <citation type="journal article" date="2011" name="PLoS Pathog.">
        <title>Dynamic evolution of pathogenicity revealed by sequencing and comparative genomics of 19 Pseudomonas syringae isolates.</title>
        <authorList>
            <person name="Baltrus D.A."/>
            <person name="Nishimura M.T."/>
            <person name="Romanchuk A."/>
            <person name="Chang J.H."/>
            <person name="Mukhtar M.S."/>
            <person name="Cherkis K."/>
            <person name="Roach J."/>
            <person name="Grant S.R."/>
            <person name="Jones C.D."/>
            <person name="Dangl J.L."/>
        </authorList>
    </citation>
    <scope>NUCLEOTIDE SEQUENCE [LARGE SCALE GENOMIC DNA]</scope>
    <source>
        <strain evidence="1 2">M301315</strain>
    </source>
</reference>
<dbReference type="EMBL" id="CP031226">
    <property type="protein sequence ID" value="AXH59659.1"/>
    <property type="molecule type" value="Genomic_DNA"/>
</dbReference>
<evidence type="ECO:0000313" key="1">
    <source>
        <dbReference type="EMBL" id="AXH59659.1"/>
    </source>
</evidence>
<dbReference type="Proteomes" id="UP000006426">
    <property type="component" value="Plasmid pmppla107"/>
</dbReference>
<accession>A0AAD0M4G9</accession>
<sequence>MSHTPTNAELDSRFKAAYNLVNGSLGSKDVAQLDEGHKLMRDTASLCMDMGKLELMADGIRHVRSCVTYKALVESYRTKNTPEAFFDRVLHYFAPYQNDLGRIEKSTIDIDEKLIKSFVRLNSTNDYSGLLRDYGISGSRKAFAIALEESFKIHEAHQQAGTNPKFNISLLSAIEAYAPAPTAKACLPEEVLTILQRRPLQLLALHLENRHQRQKGVLKLAVLDLLFKRAAADEVMTDILLEIAKHSAFKLPEHDHLVRIEEMTETAIDPKALRGELNAYNKENDEKIAMLYYVLCSPHFPAEEVSSALRTAAYWHDSAVHLEAMRLAIQAQHSPSEVFDNKIATYVKVMQRNAQDIAIQLLDLPGIPRRRMMDVPELRDLLLAGDLGL</sequence>
<name>A0AAD0M4G9_PSEAV</name>
<geneLocation type="plasmid" evidence="2">
    <name>pmppla107</name>
</geneLocation>
<protein>
    <submittedName>
        <fullName evidence="1">Uncharacterized protein</fullName>
    </submittedName>
</protein>
<dbReference type="RefSeq" id="WP_005742103.1">
    <property type="nucleotide sequence ID" value="NZ_CP031226.1"/>
</dbReference>